<sequence>MDLVPSIQFDPTELYLCGASGDERVAPTISAKEATYETGIVVVADATAVMMMVVKEARQEQKKKKNFRESLWASRLREEVRDKRSNRTPPELTLPNRTTITRQGPSRPIKQKARAYRLSLREEVRDKRSNRTPPELTLPNRTTITRQCPSRPIKQKARA</sequence>
<reference evidence="2" key="1">
    <citation type="journal article" date="2023" name="G3 (Bethesda)">
        <title>A reference genome for the long-term kleptoplast-retaining sea slug Elysia crispata morphotype clarki.</title>
        <authorList>
            <person name="Eastman K.E."/>
            <person name="Pendleton A.L."/>
            <person name="Shaikh M.A."/>
            <person name="Suttiyut T."/>
            <person name="Ogas R."/>
            <person name="Tomko P."/>
            <person name="Gavelis G."/>
            <person name="Widhalm J.R."/>
            <person name="Wisecaver J.H."/>
        </authorList>
    </citation>
    <scope>NUCLEOTIDE SEQUENCE</scope>
    <source>
        <strain evidence="2">ECLA1</strain>
    </source>
</reference>
<feature type="compositionally biased region" description="Polar residues" evidence="1">
    <location>
        <begin position="95"/>
        <end position="104"/>
    </location>
</feature>
<comment type="caution">
    <text evidence="2">The sequence shown here is derived from an EMBL/GenBank/DDBJ whole genome shotgun (WGS) entry which is preliminary data.</text>
</comment>
<protein>
    <submittedName>
        <fullName evidence="2">Uncharacterized protein</fullName>
    </submittedName>
</protein>
<evidence type="ECO:0000256" key="1">
    <source>
        <dbReference type="SAM" id="MobiDB-lite"/>
    </source>
</evidence>
<dbReference type="EMBL" id="JAWDGP010004939">
    <property type="protein sequence ID" value="KAK3760827.1"/>
    <property type="molecule type" value="Genomic_DNA"/>
</dbReference>
<dbReference type="Proteomes" id="UP001283361">
    <property type="component" value="Unassembled WGS sequence"/>
</dbReference>
<evidence type="ECO:0000313" key="3">
    <source>
        <dbReference type="Proteomes" id="UP001283361"/>
    </source>
</evidence>
<keyword evidence="3" id="KW-1185">Reference proteome</keyword>
<evidence type="ECO:0000313" key="2">
    <source>
        <dbReference type="EMBL" id="KAK3760827.1"/>
    </source>
</evidence>
<feature type="compositionally biased region" description="Basic and acidic residues" evidence="1">
    <location>
        <begin position="119"/>
        <end position="129"/>
    </location>
</feature>
<accession>A0AAE0Z2T5</accession>
<organism evidence="2 3">
    <name type="scientific">Elysia crispata</name>
    <name type="common">lettuce slug</name>
    <dbReference type="NCBI Taxonomy" id="231223"/>
    <lineage>
        <taxon>Eukaryota</taxon>
        <taxon>Metazoa</taxon>
        <taxon>Spiralia</taxon>
        <taxon>Lophotrochozoa</taxon>
        <taxon>Mollusca</taxon>
        <taxon>Gastropoda</taxon>
        <taxon>Heterobranchia</taxon>
        <taxon>Euthyneura</taxon>
        <taxon>Panpulmonata</taxon>
        <taxon>Sacoglossa</taxon>
        <taxon>Placobranchoidea</taxon>
        <taxon>Plakobranchidae</taxon>
        <taxon>Elysia</taxon>
    </lineage>
</organism>
<feature type="compositionally biased region" description="Polar residues" evidence="1">
    <location>
        <begin position="139"/>
        <end position="148"/>
    </location>
</feature>
<feature type="region of interest" description="Disordered" evidence="1">
    <location>
        <begin position="78"/>
        <end position="159"/>
    </location>
</feature>
<name>A0AAE0Z2T5_9GAST</name>
<proteinExistence type="predicted"/>
<gene>
    <name evidence="2" type="ORF">RRG08_034670</name>
</gene>
<dbReference type="AlphaFoldDB" id="A0AAE0Z2T5"/>